<dbReference type="Proteomes" id="UP000272474">
    <property type="component" value="Unassembled WGS sequence"/>
</dbReference>
<evidence type="ECO:0000256" key="1">
    <source>
        <dbReference type="ARBA" id="ARBA00006484"/>
    </source>
</evidence>
<evidence type="ECO:0000313" key="4">
    <source>
        <dbReference type="Proteomes" id="UP000272474"/>
    </source>
</evidence>
<evidence type="ECO:0000313" key="3">
    <source>
        <dbReference type="EMBL" id="RKN36781.1"/>
    </source>
</evidence>
<comment type="similarity">
    <text evidence="1">Belongs to the short-chain dehydrogenases/reductases (SDR) family.</text>
</comment>
<dbReference type="OrthoDB" id="9775296at2"/>
<dbReference type="EMBL" id="RBAL01000031">
    <property type="protein sequence ID" value="RKN36781.1"/>
    <property type="molecule type" value="Genomic_DNA"/>
</dbReference>
<reference evidence="3 4" key="1">
    <citation type="journal article" date="2014" name="Int. J. Syst. Evol. Microbiol.">
        <title>Streptomyces hoynatensis sp. nov., isolated from deep marine sediment.</title>
        <authorList>
            <person name="Veyisoglu A."/>
            <person name="Sahin N."/>
        </authorList>
    </citation>
    <scope>NUCLEOTIDE SEQUENCE [LARGE SCALE GENOMIC DNA]</scope>
    <source>
        <strain evidence="3 4">KCTC 29097</strain>
    </source>
</reference>
<keyword evidence="2" id="KW-0560">Oxidoreductase</keyword>
<evidence type="ECO:0000256" key="2">
    <source>
        <dbReference type="ARBA" id="ARBA00023002"/>
    </source>
</evidence>
<protein>
    <submittedName>
        <fullName evidence="3">SDR family NAD(P)-dependent oxidoreductase</fullName>
    </submittedName>
</protein>
<dbReference type="Gene3D" id="3.40.50.720">
    <property type="entry name" value="NAD(P)-binding Rossmann-like Domain"/>
    <property type="match status" value="1"/>
</dbReference>
<name>A0A3A9YJ22_9ACTN</name>
<sequence length="92" mass="9429">MTTALITGGTSGIGLGFARRFAAAGHDLLLAARNQPRLDRVAADLRRGHGVRVDAISADLATPDGCATVEKHLSACAVDILVNNAGLSLPQP</sequence>
<keyword evidence="4" id="KW-1185">Reference proteome</keyword>
<accession>A0A3A9YJ22</accession>
<organism evidence="3 4">
    <name type="scientific">Streptomyces hoynatensis</name>
    <dbReference type="NCBI Taxonomy" id="1141874"/>
    <lineage>
        <taxon>Bacteria</taxon>
        <taxon>Bacillati</taxon>
        <taxon>Actinomycetota</taxon>
        <taxon>Actinomycetes</taxon>
        <taxon>Kitasatosporales</taxon>
        <taxon>Streptomycetaceae</taxon>
        <taxon>Streptomyces</taxon>
    </lineage>
</organism>
<dbReference type="InterPro" id="IPR002347">
    <property type="entry name" value="SDR_fam"/>
</dbReference>
<dbReference type="Pfam" id="PF00106">
    <property type="entry name" value="adh_short"/>
    <property type="match status" value="1"/>
</dbReference>
<dbReference type="SUPFAM" id="SSF51735">
    <property type="entry name" value="NAD(P)-binding Rossmann-fold domains"/>
    <property type="match status" value="1"/>
</dbReference>
<dbReference type="InterPro" id="IPR036291">
    <property type="entry name" value="NAD(P)-bd_dom_sf"/>
</dbReference>
<dbReference type="AlphaFoldDB" id="A0A3A9YJ22"/>
<dbReference type="RefSeq" id="WP_120684913.1">
    <property type="nucleotide sequence ID" value="NZ_RBAL01000031.1"/>
</dbReference>
<dbReference type="PANTHER" id="PTHR43086:SF3">
    <property type="entry name" value="NADP-DEPENDENT 3-HYDROXY ACID DEHYDROGENASE YDFG"/>
    <property type="match status" value="1"/>
</dbReference>
<dbReference type="GO" id="GO:0016491">
    <property type="term" value="F:oxidoreductase activity"/>
    <property type="evidence" value="ECO:0007669"/>
    <property type="project" value="UniProtKB-KW"/>
</dbReference>
<dbReference type="PRINTS" id="PR00081">
    <property type="entry name" value="GDHRDH"/>
</dbReference>
<proteinExistence type="inferred from homology"/>
<dbReference type="CDD" id="cd05233">
    <property type="entry name" value="SDR_c"/>
    <property type="match status" value="1"/>
</dbReference>
<dbReference type="PANTHER" id="PTHR43086">
    <property type="entry name" value="VERY-LONG-CHAIN 3-OXOOACYL-COA REDUCTASE"/>
    <property type="match status" value="1"/>
</dbReference>
<gene>
    <name evidence="3" type="ORF">D7294_29680</name>
</gene>
<comment type="caution">
    <text evidence="3">The sequence shown here is derived from an EMBL/GenBank/DDBJ whole genome shotgun (WGS) entry which is preliminary data.</text>
</comment>